<keyword evidence="6" id="KW-0963">Cytoplasm</keyword>
<evidence type="ECO:0000313" key="10">
    <source>
        <dbReference type="EMBL" id="KNE61931.1"/>
    </source>
</evidence>
<evidence type="ECO:0000256" key="4">
    <source>
        <dbReference type="ARBA" id="ARBA00017286"/>
    </source>
</evidence>
<evidence type="ECO:0000256" key="6">
    <source>
        <dbReference type="ARBA" id="ARBA00022490"/>
    </source>
</evidence>
<keyword evidence="7" id="KW-0539">Nucleus</keyword>
<evidence type="ECO:0000256" key="1">
    <source>
        <dbReference type="ARBA" id="ARBA00004123"/>
    </source>
</evidence>
<comment type="similarity">
    <text evidence="3">Belongs to the YAE1 family.</text>
</comment>
<dbReference type="InterPro" id="IPR038881">
    <property type="entry name" value="Yae1-like"/>
</dbReference>
<dbReference type="GO" id="GO:0005634">
    <property type="term" value="C:nucleus"/>
    <property type="evidence" value="ECO:0007669"/>
    <property type="project" value="UniProtKB-SubCell"/>
</dbReference>
<sequence>MDSDWASDVNDDDWQRQVSEREWQRLQEDHKKAGYREGVIEGKDQTMQAGFNDGFAAGSAIGLRVGQLVGQLRAQLLILSLTPARTSETEADQLLDEGNALLSEASTALRDLAYVYSTDRVRAMYDASMAPTASTESIVAASRLLDPGSGSVAALRGKVEAWLHQFA</sequence>
<evidence type="ECO:0000256" key="5">
    <source>
        <dbReference type="ARBA" id="ARBA00018400"/>
    </source>
</evidence>
<evidence type="ECO:0000313" key="11">
    <source>
        <dbReference type="Proteomes" id="UP000054350"/>
    </source>
</evidence>
<feature type="domain" description="Essential protein Yae1 N-terminal" evidence="9">
    <location>
        <begin position="34"/>
        <end position="72"/>
    </location>
</feature>
<accession>A0A0L0SHF6</accession>
<dbReference type="VEuPathDB" id="FungiDB:AMAG_07199"/>
<reference evidence="10 11" key="1">
    <citation type="submission" date="2009-11" db="EMBL/GenBank/DDBJ databases">
        <title>Annotation of Allomyces macrogynus ATCC 38327.</title>
        <authorList>
            <consortium name="The Broad Institute Genome Sequencing Platform"/>
            <person name="Russ C."/>
            <person name="Cuomo C."/>
            <person name="Burger G."/>
            <person name="Gray M.W."/>
            <person name="Holland P.W.H."/>
            <person name="King N."/>
            <person name="Lang F.B.F."/>
            <person name="Roger A.J."/>
            <person name="Ruiz-Trillo I."/>
            <person name="Young S.K."/>
            <person name="Zeng Q."/>
            <person name="Gargeya S."/>
            <person name="Fitzgerald M."/>
            <person name="Haas B."/>
            <person name="Abouelleil A."/>
            <person name="Alvarado L."/>
            <person name="Arachchi H.M."/>
            <person name="Berlin A."/>
            <person name="Chapman S.B."/>
            <person name="Gearin G."/>
            <person name="Goldberg J."/>
            <person name="Griggs A."/>
            <person name="Gujja S."/>
            <person name="Hansen M."/>
            <person name="Heiman D."/>
            <person name="Howarth C."/>
            <person name="Larimer J."/>
            <person name="Lui A."/>
            <person name="MacDonald P.J.P."/>
            <person name="McCowen C."/>
            <person name="Montmayeur A."/>
            <person name="Murphy C."/>
            <person name="Neiman D."/>
            <person name="Pearson M."/>
            <person name="Priest M."/>
            <person name="Roberts A."/>
            <person name="Saif S."/>
            <person name="Shea T."/>
            <person name="Sisk P."/>
            <person name="Stolte C."/>
            <person name="Sykes S."/>
            <person name="Wortman J."/>
            <person name="Nusbaum C."/>
            <person name="Birren B."/>
        </authorList>
    </citation>
    <scope>NUCLEOTIDE SEQUENCE [LARGE SCALE GENOMIC DNA]</scope>
    <source>
        <strain evidence="10 11">ATCC 38327</strain>
    </source>
</reference>
<evidence type="ECO:0000256" key="2">
    <source>
        <dbReference type="ARBA" id="ARBA00004496"/>
    </source>
</evidence>
<reference evidence="11" key="2">
    <citation type="submission" date="2009-11" db="EMBL/GenBank/DDBJ databases">
        <title>The Genome Sequence of Allomyces macrogynus strain ATCC 38327.</title>
        <authorList>
            <consortium name="The Broad Institute Genome Sequencing Platform"/>
            <person name="Russ C."/>
            <person name="Cuomo C."/>
            <person name="Shea T."/>
            <person name="Young S.K."/>
            <person name="Zeng Q."/>
            <person name="Koehrsen M."/>
            <person name="Haas B."/>
            <person name="Borodovsky M."/>
            <person name="Guigo R."/>
            <person name="Alvarado L."/>
            <person name="Berlin A."/>
            <person name="Borenstein D."/>
            <person name="Chen Z."/>
            <person name="Engels R."/>
            <person name="Freedman E."/>
            <person name="Gellesch M."/>
            <person name="Goldberg J."/>
            <person name="Griggs A."/>
            <person name="Gujja S."/>
            <person name="Heiman D."/>
            <person name="Hepburn T."/>
            <person name="Howarth C."/>
            <person name="Jen D."/>
            <person name="Larson L."/>
            <person name="Lewis B."/>
            <person name="Mehta T."/>
            <person name="Park D."/>
            <person name="Pearson M."/>
            <person name="Roberts A."/>
            <person name="Saif S."/>
            <person name="Shenoy N."/>
            <person name="Sisk P."/>
            <person name="Stolte C."/>
            <person name="Sykes S."/>
            <person name="Walk T."/>
            <person name="White J."/>
            <person name="Yandava C."/>
            <person name="Burger G."/>
            <person name="Gray M.W."/>
            <person name="Holland P.W.H."/>
            <person name="King N."/>
            <person name="Lang F.B.F."/>
            <person name="Roger A.J."/>
            <person name="Ruiz-Trillo I."/>
            <person name="Lander E."/>
            <person name="Nusbaum C."/>
        </authorList>
    </citation>
    <scope>NUCLEOTIDE SEQUENCE [LARGE SCALE GENOMIC DNA]</scope>
    <source>
        <strain evidence="11">ATCC 38327</strain>
    </source>
</reference>
<evidence type="ECO:0000256" key="8">
    <source>
        <dbReference type="SAM" id="MobiDB-lite"/>
    </source>
</evidence>
<keyword evidence="11" id="KW-1185">Reference proteome</keyword>
<dbReference type="Proteomes" id="UP000054350">
    <property type="component" value="Unassembled WGS sequence"/>
</dbReference>
<feature type="compositionally biased region" description="Acidic residues" evidence="8">
    <location>
        <begin position="1"/>
        <end position="12"/>
    </location>
</feature>
<gene>
    <name evidence="10" type="ORF">AMAG_07199</name>
</gene>
<dbReference type="InterPro" id="IPR019191">
    <property type="entry name" value="Essential_protein_Yae1_N"/>
</dbReference>
<dbReference type="GO" id="GO:0005737">
    <property type="term" value="C:cytoplasm"/>
    <property type="evidence" value="ECO:0007669"/>
    <property type="project" value="UniProtKB-SubCell"/>
</dbReference>
<organism evidence="10 11">
    <name type="scientific">Allomyces macrogynus (strain ATCC 38327)</name>
    <name type="common">Allomyces javanicus var. macrogynus</name>
    <dbReference type="NCBI Taxonomy" id="578462"/>
    <lineage>
        <taxon>Eukaryota</taxon>
        <taxon>Fungi</taxon>
        <taxon>Fungi incertae sedis</taxon>
        <taxon>Blastocladiomycota</taxon>
        <taxon>Blastocladiomycetes</taxon>
        <taxon>Blastocladiales</taxon>
        <taxon>Blastocladiaceae</taxon>
        <taxon>Allomyces</taxon>
    </lineage>
</organism>
<evidence type="ECO:0000256" key="7">
    <source>
        <dbReference type="ARBA" id="ARBA00023242"/>
    </source>
</evidence>
<dbReference type="EMBL" id="GG745339">
    <property type="protein sequence ID" value="KNE61931.1"/>
    <property type="molecule type" value="Genomic_DNA"/>
</dbReference>
<dbReference type="eggNOG" id="KOG4774">
    <property type="taxonomic scope" value="Eukaryota"/>
</dbReference>
<protein>
    <recommendedName>
        <fullName evidence="5">Protein YAE1</fullName>
    </recommendedName>
    <alternativeName>
        <fullName evidence="4">Protein yae1</fullName>
    </alternativeName>
</protein>
<dbReference type="STRING" id="578462.A0A0L0SHF6"/>
<dbReference type="OrthoDB" id="20086at2759"/>
<name>A0A0L0SHF6_ALLM3</name>
<feature type="region of interest" description="Disordered" evidence="8">
    <location>
        <begin position="1"/>
        <end position="21"/>
    </location>
</feature>
<comment type="subcellular location">
    <subcellularLocation>
        <location evidence="2">Cytoplasm</location>
    </subcellularLocation>
    <subcellularLocation>
        <location evidence="1">Nucleus</location>
    </subcellularLocation>
</comment>
<evidence type="ECO:0000259" key="9">
    <source>
        <dbReference type="Pfam" id="PF09811"/>
    </source>
</evidence>
<evidence type="ECO:0000256" key="3">
    <source>
        <dbReference type="ARBA" id="ARBA00007096"/>
    </source>
</evidence>
<proteinExistence type="inferred from homology"/>
<dbReference type="PANTHER" id="PTHR18829">
    <property type="entry name" value="PROTEIN YAE1 HOMOLOG"/>
    <property type="match status" value="1"/>
</dbReference>
<dbReference type="PANTHER" id="PTHR18829:SF0">
    <property type="entry name" value="PROTEIN YAE1 HOMOLOG"/>
    <property type="match status" value="1"/>
</dbReference>
<dbReference type="Pfam" id="PF09811">
    <property type="entry name" value="Yae1_N"/>
    <property type="match status" value="1"/>
</dbReference>
<dbReference type="AlphaFoldDB" id="A0A0L0SHF6"/>